<dbReference type="InterPro" id="IPR001206">
    <property type="entry name" value="Diacylglycerol_kinase_cat_dom"/>
</dbReference>
<reference evidence="2 3" key="1">
    <citation type="submission" date="2017-06" db="EMBL/GenBank/DDBJ databases">
        <title>Genome sequencing of cyanobaciteial culture collection at National Institute for Environmental Studies (NIES).</title>
        <authorList>
            <person name="Hirose Y."/>
            <person name="Shimura Y."/>
            <person name="Fujisawa T."/>
            <person name="Nakamura Y."/>
            <person name="Kawachi M."/>
        </authorList>
    </citation>
    <scope>NUCLEOTIDE SEQUENCE [LARGE SCALE GENOMIC DNA]</scope>
    <source>
        <strain evidence="2 3">NIES-267</strain>
    </source>
</reference>
<dbReference type="EMBL" id="AP018227">
    <property type="protein sequence ID" value="BAY83070.1"/>
    <property type="molecule type" value="Genomic_DNA"/>
</dbReference>
<dbReference type="Proteomes" id="UP000218418">
    <property type="component" value="Chromosome"/>
</dbReference>
<dbReference type="GO" id="GO:0016301">
    <property type="term" value="F:kinase activity"/>
    <property type="evidence" value="ECO:0007669"/>
    <property type="project" value="InterPro"/>
</dbReference>
<feature type="domain" description="DAGKc" evidence="1">
    <location>
        <begin position="1"/>
        <end position="131"/>
    </location>
</feature>
<dbReference type="InterPro" id="IPR045540">
    <property type="entry name" value="YegS/DAGK_C"/>
</dbReference>
<proteinExistence type="predicted"/>
<dbReference type="GO" id="GO:0008929">
    <property type="term" value="F:methylglyoxal synthase activity"/>
    <property type="evidence" value="ECO:0007669"/>
    <property type="project" value="InterPro"/>
</dbReference>
<dbReference type="NCBIfam" id="NF002033">
    <property type="entry name" value="PRK00861.1"/>
    <property type="match status" value="1"/>
</dbReference>
<dbReference type="SUPFAM" id="SSF111331">
    <property type="entry name" value="NAD kinase/diacylglycerol kinase-like"/>
    <property type="match status" value="1"/>
</dbReference>
<dbReference type="PANTHER" id="PTHR30492">
    <property type="entry name" value="METHYLGLYOXAL SYNTHASE"/>
    <property type="match status" value="1"/>
</dbReference>
<dbReference type="PANTHER" id="PTHR30492:SF0">
    <property type="entry name" value="METHYLGLYOXAL SYNTHASE"/>
    <property type="match status" value="1"/>
</dbReference>
<dbReference type="Pfam" id="PF19279">
    <property type="entry name" value="YegS_C"/>
    <property type="match status" value="1"/>
</dbReference>
<dbReference type="AlphaFoldDB" id="A0A1Z4LP91"/>
<evidence type="ECO:0000259" key="1">
    <source>
        <dbReference type="PROSITE" id="PS50146"/>
    </source>
</evidence>
<dbReference type="GO" id="GO:0005829">
    <property type="term" value="C:cytosol"/>
    <property type="evidence" value="ECO:0007669"/>
    <property type="project" value="TreeGrafter"/>
</dbReference>
<dbReference type="GO" id="GO:0019242">
    <property type="term" value="P:methylglyoxal biosynthetic process"/>
    <property type="evidence" value="ECO:0007669"/>
    <property type="project" value="InterPro"/>
</dbReference>
<dbReference type="SMART" id="SM00046">
    <property type="entry name" value="DAGKc"/>
    <property type="match status" value="1"/>
</dbReference>
<dbReference type="OrthoDB" id="142078at2"/>
<protein>
    <recommendedName>
        <fullName evidence="1">DAGKc domain-containing protein</fullName>
    </recommendedName>
</protein>
<dbReference type="InterPro" id="IPR016064">
    <property type="entry name" value="NAD/diacylglycerol_kinase_sf"/>
</dbReference>
<dbReference type="Pfam" id="PF00781">
    <property type="entry name" value="DAGK_cat"/>
    <property type="match status" value="1"/>
</dbReference>
<dbReference type="Gene3D" id="2.60.200.40">
    <property type="match status" value="1"/>
</dbReference>
<dbReference type="InterPro" id="IPR004363">
    <property type="entry name" value="Methylgl_synth"/>
</dbReference>
<evidence type="ECO:0000313" key="3">
    <source>
        <dbReference type="Proteomes" id="UP000218418"/>
    </source>
</evidence>
<organism evidence="2 3">
    <name type="scientific">Calothrix parasitica NIES-267</name>
    <dbReference type="NCBI Taxonomy" id="1973488"/>
    <lineage>
        <taxon>Bacteria</taxon>
        <taxon>Bacillati</taxon>
        <taxon>Cyanobacteriota</taxon>
        <taxon>Cyanophyceae</taxon>
        <taxon>Nostocales</taxon>
        <taxon>Calotrichaceae</taxon>
        <taxon>Calothrix</taxon>
    </lineage>
</organism>
<dbReference type="InterPro" id="IPR005218">
    <property type="entry name" value="Diacylglycerol/lipid_kinase"/>
</dbReference>
<keyword evidence="3" id="KW-1185">Reference proteome</keyword>
<gene>
    <name evidence="2" type="ORF">NIES267_25560</name>
</gene>
<accession>A0A1Z4LP91</accession>
<name>A0A1Z4LP91_9CYAN</name>
<dbReference type="GO" id="GO:0005524">
    <property type="term" value="F:ATP binding"/>
    <property type="evidence" value="ECO:0007669"/>
    <property type="project" value="InterPro"/>
</dbReference>
<dbReference type="GO" id="GO:0008654">
    <property type="term" value="P:phospholipid biosynthetic process"/>
    <property type="evidence" value="ECO:0007669"/>
    <property type="project" value="InterPro"/>
</dbReference>
<sequence length="327" mass="34909">MSRRKACLIFNPVAGNTDSELELARIKELLSSQIELDIQFTTEEIGADKLAQEAVKKDEFEIIIAAGGDGTLSEAAKALGETTTPLGVIPRGTANAFAAALGIPDTLDEACETILSGKTRRIDIGRCNGRLMTLLAGIGFEAETIENASREAKQRWGALAYLVSGIQQLRELELFEAEIETDDKIIKVSAGALTVANAAPPTSILAQGPAGILYDDGLLDITIISSNTWASAIAASYHLLQTGLRGDAAKRDDIGYIRTKRVKITTDPPQKIVLDGEMIGNTPLEVECVPGGLTVMVPMLPAEKISEKLEGLPNLEVEDKSPVVKNE</sequence>
<dbReference type="InterPro" id="IPR017438">
    <property type="entry name" value="ATP-NAD_kinase_N"/>
</dbReference>
<dbReference type="PROSITE" id="PS50146">
    <property type="entry name" value="DAGK"/>
    <property type="match status" value="1"/>
</dbReference>
<dbReference type="Gene3D" id="3.40.50.10330">
    <property type="entry name" value="Probable inorganic polyphosphate/atp-NAD kinase, domain 1"/>
    <property type="match status" value="1"/>
</dbReference>
<evidence type="ECO:0000313" key="2">
    <source>
        <dbReference type="EMBL" id="BAY83070.1"/>
    </source>
</evidence>
<dbReference type="NCBIfam" id="TIGR00147">
    <property type="entry name" value="YegS/Rv2252/BmrU family lipid kinase"/>
    <property type="match status" value="1"/>
</dbReference>